<dbReference type="GO" id="GO:0005829">
    <property type="term" value="C:cytosol"/>
    <property type="evidence" value="ECO:0007669"/>
    <property type="project" value="TreeGrafter"/>
</dbReference>
<dbReference type="AlphaFoldDB" id="A0A7S4QRI5"/>
<dbReference type="InterPro" id="IPR000086">
    <property type="entry name" value="NUDIX_hydrolase_dom"/>
</dbReference>
<dbReference type="GO" id="GO:0006742">
    <property type="term" value="P:NADP+ catabolic process"/>
    <property type="evidence" value="ECO:0007669"/>
    <property type="project" value="TreeGrafter"/>
</dbReference>
<evidence type="ECO:0000256" key="3">
    <source>
        <dbReference type="ARBA" id="ARBA00022801"/>
    </source>
</evidence>
<dbReference type="PROSITE" id="PS51462">
    <property type="entry name" value="NUDIX"/>
    <property type="match status" value="1"/>
</dbReference>
<gene>
    <name evidence="6" type="ORF">DBRI00130_LOCUS6460</name>
</gene>
<dbReference type="PANTHER" id="PTHR42904:SF1">
    <property type="entry name" value="NUCLEOSIDE DIPHOSPHATE-LINKED MOIETY X MOTIF 17"/>
    <property type="match status" value="1"/>
</dbReference>
<protein>
    <recommendedName>
        <fullName evidence="5">Nudix hydrolase domain-containing protein</fullName>
    </recommendedName>
</protein>
<dbReference type="InterPro" id="IPR015797">
    <property type="entry name" value="NUDIX_hydrolase-like_dom_sf"/>
</dbReference>
<evidence type="ECO:0000256" key="4">
    <source>
        <dbReference type="ARBA" id="ARBA00022842"/>
    </source>
</evidence>
<reference evidence="6" key="1">
    <citation type="submission" date="2021-01" db="EMBL/GenBank/DDBJ databases">
        <authorList>
            <person name="Corre E."/>
            <person name="Pelletier E."/>
            <person name="Niang G."/>
            <person name="Scheremetjew M."/>
            <person name="Finn R."/>
            <person name="Kale V."/>
            <person name="Holt S."/>
            <person name="Cochrane G."/>
            <person name="Meng A."/>
            <person name="Brown T."/>
            <person name="Cohen L."/>
        </authorList>
    </citation>
    <scope>NUCLEOTIDE SEQUENCE</scope>
    <source>
        <strain evidence="6">GSO104</strain>
    </source>
</reference>
<name>A0A7S4QRI5_9STRA</name>
<evidence type="ECO:0000313" key="6">
    <source>
        <dbReference type="EMBL" id="CAE4591021.1"/>
    </source>
</evidence>
<evidence type="ECO:0000259" key="5">
    <source>
        <dbReference type="PROSITE" id="PS51462"/>
    </source>
</evidence>
<dbReference type="PRINTS" id="PR00502">
    <property type="entry name" value="NUDIXFAMILY"/>
</dbReference>
<dbReference type="Gene3D" id="3.90.79.10">
    <property type="entry name" value="Nucleoside Triphosphate Pyrophosphohydrolase"/>
    <property type="match status" value="1"/>
</dbReference>
<dbReference type="GO" id="GO:0046872">
    <property type="term" value="F:metal ion binding"/>
    <property type="evidence" value="ECO:0007669"/>
    <property type="project" value="UniProtKB-KW"/>
</dbReference>
<dbReference type="EMBL" id="HBNS01007974">
    <property type="protein sequence ID" value="CAE4591021.1"/>
    <property type="molecule type" value="Transcribed_RNA"/>
</dbReference>
<keyword evidence="3" id="KW-0378">Hydrolase</keyword>
<dbReference type="Pfam" id="PF00293">
    <property type="entry name" value="NUDIX"/>
    <property type="match status" value="1"/>
</dbReference>
<dbReference type="GO" id="GO:0035529">
    <property type="term" value="F:NADH pyrophosphatase activity"/>
    <property type="evidence" value="ECO:0007669"/>
    <property type="project" value="TreeGrafter"/>
</dbReference>
<sequence>MQINRSLFVWGLMANSPSSTNNIGSSQTSARKHVLAYLNDNKDGASSPPAHIPFYKCLIDVLIGHEASCHGEEVHEVPCKVQYQRDECAVIISSQSLLNDDKDHRAYNLTLLHAGEGCPMRRLTSNDIPSSIQDAYKEASSQTPPHVRVATSILVVSADNRILLTRRSSHLRSFPSAWVVPGGHVDPFESSLEQAAARELEEETGVQIPSPLDQIEASVVYESAFPATLENGLVKHRHLIMYMIARLDLEHQDVKVSPNPDEVDATVWIDADQLGLVFSSNAQDAETCRSSNFEARVYQEGKEGGNSKWALQSMSLNRLRQRMDATTGGLENERISTGVRLAIQYVIPDLK</sequence>
<dbReference type="InterPro" id="IPR050241">
    <property type="entry name" value="NAD-cap_RNA_hydrolase_NudC"/>
</dbReference>
<comment type="cofactor">
    <cofactor evidence="1">
        <name>Mg(2+)</name>
        <dbReference type="ChEBI" id="CHEBI:18420"/>
    </cofactor>
</comment>
<dbReference type="InterPro" id="IPR020476">
    <property type="entry name" value="Nudix_hydrolase"/>
</dbReference>
<dbReference type="PANTHER" id="PTHR42904">
    <property type="entry name" value="NUDIX HYDROLASE, NUDC SUBFAMILY"/>
    <property type="match status" value="1"/>
</dbReference>
<evidence type="ECO:0000256" key="1">
    <source>
        <dbReference type="ARBA" id="ARBA00001946"/>
    </source>
</evidence>
<dbReference type="GO" id="GO:0019677">
    <property type="term" value="P:NAD+ catabolic process"/>
    <property type="evidence" value="ECO:0007669"/>
    <property type="project" value="TreeGrafter"/>
</dbReference>
<keyword evidence="2" id="KW-0479">Metal-binding</keyword>
<keyword evidence="4" id="KW-0460">Magnesium</keyword>
<evidence type="ECO:0000256" key="2">
    <source>
        <dbReference type="ARBA" id="ARBA00022723"/>
    </source>
</evidence>
<proteinExistence type="predicted"/>
<dbReference type="SUPFAM" id="SSF55811">
    <property type="entry name" value="Nudix"/>
    <property type="match status" value="1"/>
</dbReference>
<feature type="domain" description="Nudix hydrolase" evidence="5">
    <location>
        <begin position="146"/>
        <end position="303"/>
    </location>
</feature>
<dbReference type="GO" id="GO:0005777">
    <property type="term" value="C:peroxisome"/>
    <property type="evidence" value="ECO:0007669"/>
    <property type="project" value="TreeGrafter"/>
</dbReference>
<accession>A0A7S4QRI5</accession>
<organism evidence="6">
    <name type="scientific">Ditylum brightwellii</name>
    <dbReference type="NCBI Taxonomy" id="49249"/>
    <lineage>
        <taxon>Eukaryota</taxon>
        <taxon>Sar</taxon>
        <taxon>Stramenopiles</taxon>
        <taxon>Ochrophyta</taxon>
        <taxon>Bacillariophyta</taxon>
        <taxon>Mediophyceae</taxon>
        <taxon>Lithodesmiophycidae</taxon>
        <taxon>Lithodesmiales</taxon>
        <taxon>Lithodesmiaceae</taxon>
        <taxon>Ditylum</taxon>
    </lineage>
</organism>